<organism evidence="2 3">
    <name type="scientific">Melanopsichium pennsylvanicum</name>
    <dbReference type="NCBI Taxonomy" id="63383"/>
    <lineage>
        <taxon>Eukaryota</taxon>
        <taxon>Fungi</taxon>
        <taxon>Dikarya</taxon>
        <taxon>Basidiomycota</taxon>
        <taxon>Ustilaginomycotina</taxon>
        <taxon>Ustilaginomycetes</taxon>
        <taxon>Ustilaginales</taxon>
        <taxon>Ustilaginaceae</taxon>
        <taxon>Melanopsichium</taxon>
    </lineage>
</organism>
<dbReference type="EMBL" id="OAPG01000014">
    <property type="protein sequence ID" value="SNX86471.1"/>
    <property type="molecule type" value="Genomic_DNA"/>
</dbReference>
<feature type="region of interest" description="Disordered" evidence="1">
    <location>
        <begin position="75"/>
        <end position="94"/>
    </location>
</feature>
<comment type="caution">
    <text evidence="2">The sequence shown here is derived from an EMBL/GenBank/DDBJ whole genome shotgun (WGS) entry which is preliminary data.</text>
</comment>
<accession>A0AAJ4XRA1</accession>
<sequence>MARQRSRDKVRVEHRSDRVPPLVSMLWKTIYGERPMKLAFCAIALFTSLCVSIPKSNIGTPIGSVENIKVMQNSMQQSSERHASDQVVPYGISS</sequence>
<evidence type="ECO:0000256" key="1">
    <source>
        <dbReference type="SAM" id="MobiDB-lite"/>
    </source>
</evidence>
<gene>
    <name evidence="2" type="ORF">MEPE_05180</name>
</gene>
<protein>
    <submittedName>
        <fullName evidence="2">Uncharacterized protein</fullName>
    </submittedName>
</protein>
<reference evidence="2" key="1">
    <citation type="submission" date="2023-10" db="EMBL/GenBank/DDBJ databases">
        <authorList>
            <person name="Guldener U."/>
        </authorList>
    </citation>
    <scope>NUCLEOTIDE SEQUENCE</scope>
    <source>
        <strain evidence="2">Mp4</strain>
    </source>
</reference>
<proteinExistence type="predicted"/>
<keyword evidence="3" id="KW-1185">Reference proteome</keyword>
<name>A0AAJ4XRA1_9BASI</name>
<dbReference type="Proteomes" id="UP001294444">
    <property type="component" value="Unassembled WGS sequence"/>
</dbReference>
<evidence type="ECO:0000313" key="2">
    <source>
        <dbReference type="EMBL" id="SNX86471.1"/>
    </source>
</evidence>
<evidence type="ECO:0000313" key="3">
    <source>
        <dbReference type="Proteomes" id="UP001294444"/>
    </source>
</evidence>
<dbReference type="AlphaFoldDB" id="A0AAJ4XRA1"/>